<gene>
    <name evidence="1" type="ORF">SAMN05443431_101174</name>
</gene>
<sequence length="176" mass="20341">MLKKYKKKPPVSKTKLNLSKMKFKTIILLALFAVMSCKTKQEVKSTPPFSLSDNWLLKTVAYQDPNLFDTIVLFNDATNQCFKDSIWEFKPTSNSGSYSINDLNCSFGYRNLWFKFLKTDQQTGITHITLRAENKSGMIKNHNIKITKQSTTAMQWSYSISVKGKRRTVNMLFEKV</sequence>
<keyword evidence="2" id="KW-1185">Reference proteome</keyword>
<proteinExistence type="predicted"/>
<organism evidence="1 2">
    <name type="scientific">Olleya namhaensis</name>
    <dbReference type="NCBI Taxonomy" id="1144750"/>
    <lineage>
        <taxon>Bacteria</taxon>
        <taxon>Pseudomonadati</taxon>
        <taxon>Bacteroidota</taxon>
        <taxon>Flavobacteriia</taxon>
        <taxon>Flavobacteriales</taxon>
        <taxon>Flavobacteriaceae</taxon>
    </lineage>
</organism>
<evidence type="ECO:0000313" key="2">
    <source>
        <dbReference type="Proteomes" id="UP000199559"/>
    </source>
</evidence>
<accession>A0A1I3IYK1</accession>
<reference evidence="2" key="1">
    <citation type="submission" date="2016-10" db="EMBL/GenBank/DDBJ databases">
        <authorList>
            <person name="Varghese N."/>
            <person name="Submissions S."/>
        </authorList>
    </citation>
    <scope>NUCLEOTIDE SEQUENCE [LARGE SCALE GENOMIC DNA]</scope>
    <source>
        <strain evidence="2">DSM 28881</strain>
    </source>
</reference>
<dbReference type="AlphaFoldDB" id="A0A1I3IYK1"/>
<protein>
    <recommendedName>
        <fullName evidence="3">Lipocalin-like domain-containing protein</fullName>
    </recommendedName>
</protein>
<dbReference type="EMBL" id="FORM01000001">
    <property type="protein sequence ID" value="SFI53052.1"/>
    <property type="molecule type" value="Genomic_DNA"/>
</dbReference>
<dbReference type="STRING" id="1144750.SAMN05443431_101174"/>
<name>A0A1I3IYK1_9FLAO</name>
<evidence type="ECO:0000313" key="1">
    <source>
        <dbReference type="EMBL" id="SFI53052.1"/>
    </source>
</evidence>
<evidence type="ECO:0008006" key="3">
    <source>
        <dbReference type="Google" id="ProtNLM"/>
    </source>
</evidence>
<dbReference type="Proteomes" id="UP000199559">
    <property type="component" value="Unassembled WGS sequence"/>
</dbReference>